<dbReference type="EMBL" id="FNLN01000011">
    <property type="protein sequence ID" value="SDT92572.1"/>
    <property type="molecule type" value="Genomic_DNA"/>
</dbReference>
<proteinExistence type="inferred from homology"/>
<dbReference type="InterPro" id="IPR013332">
    <property type="entry name" value="KPR_N"/>
</dbReference>
<reference evidence="13" key="1">
    <citation type="submission" date="2016-10" db="EMBL/GenBank/DDBJ databases">
        <authorList>
            <person name="Varghese N."/>
            <person name="Submissions S."/>
        </authorList>
    </citation>
    <scope>NUCLEOTIDE SEQUENCE [LARGE SCALE GENOMIC DNA]</scope>
    <source>
        <strain evidence="13">Nm10</strain>
    </source>
</reference>
<keyword evidence="5" id="KW-0566">Pantothenate biosynthesis</keyword>
<dbReference type="InterPro" id="IPR036291">
    <property type="entry name" value="NAD(P)-bd_dom_sf"/>
</dbReference>
<dbReference type="InterPro" id="IPR013752">
    <property type="entry name" value="KPA_reductase"/>
</dbReference>
<dbReference type="GO" id="GO:0050661">
    <property type="term" value="F:NADP binding"/>
    <property type="evidence" value="ECO:0007669"/>
    <property type="project" value="TreeGrafter"/>
</dbReference>
<evidence type="ECO:0000256" key="7">
    <source>
        <dbReference type="ARBA" id="ARBA00023002"/>
    </source>
</evidence>
<evidence type="ECO:0000256" key="4">
    <source>
        <dbReference type="ARBA" id="ARBA00019465"/>
    </source>
</evidence>
<comment type="catalytic activity">
    <reaction evidence="9">
        <text>(R)-pantoate + NADP(+) = 2-dehydropantoate + NADPH + H(+)</text>
        <dbReference type="Rhea" id="RHEA:16233"/>
        <dbReference type="ChEBI" id="CHEBI:11561"/>
        <dbReference type="ChEBI" id="CHEBI:15378"/>
        <dbReference type="ChEBI" id="CHEBI:15980"/>
        <dbReference type="ChEBI" id="CHEBI:57783"/>
        <dbReference type="ChEBI" id="CHEBI:58349"/>
        <dbReference type="EC" id="1.1.1.169"/>
    </reaction>
</comment>
<evidence type="ECO:0000256" key="5">
    <source>
        <dbReference type="ARBA" id="ARBA00022655"/>
    </source>
</evidence>
<dbReference type="Pfam" id="PF02558">
    <property type="entry name" value="ApbA"/>
    <property type="match status" value="1"/>
</dbReference>
<gene>
    <name evidence="12" type="ORF">SAMN05216406_11120</name>
</gene>
<keyword evidence="7" id="KW-0560">Oxidoreductase</keyword>
<dbReference type="PANTHER" id="PTHR43765">
    <property type="entry name" value="2-DEHYDROPANTOATE 2-REDUCTASE-RELATED"/>
    <property type="match status" value="1"/>
</dbReference>
<dbReference type="InterPro" id="IPR008927">
    <property type="entry name" value="6-PGluconate_DH-like_C_sf"/>
</dbReference>
<evidence type="ECO:0000256" key="8">
    <source>
        <dbReference type="ARBA" id="ARBA00032024"/>
    </source>
</evidence>
<dbReference type="GO" id="GO:0015940">
    <property type="term" value="P:pantothenate biosynthetic process"/>
    <property type="evidence" value="ECO:0007669"/>
    <property type="project" value="UniProtKB-UniPathway"/>
</dbReference>
<keyword evidence="6" id="KW-0521">NADP</keyword>
<dbReference type="Pfam" id="PF08546">
    <property type="entry name" value="ApbA_C"/>
    <property type="match status" value="1"/>
</dbReference>
<dbReference type="SUPFAM" id="SSF48179">
    <property type="entry name" value="6-phosphogluconate dehydrogenase C-terminal domain-like"/>
    <property type="match status" value="1"/>
</dbReference>
<name>A0A1H2EBU4_9PROT</name>
<dbReference type="SUPFAM" id="SSF51735">
    <property type="entry name" value="NAD(P)-binding Rossmann-fold domains"/>
    <property type="match status" value="1"/>
</dbReference>
<evidence type="ECO:0000256" key="3">
    <source>
        <dbReference type="ARBA" id="ARBA00013014"/>
    </source>
</evidence>
<feature type="domain" description="Ketopantoate reductase N-terminal" evidence="10">
    <location>
        <begin position="9"/>
        <end position="108"/>
    </location>
</feature>
<protein>
    <recommendedName>
        <fullName evidence="4">2-dehydropantoate 2-reductase</fullName>
        <ecNumber evidence="3">1.1.1.169</ecNumber>
    </recommendedName>
    <alternativeName>
        <fullName evidence="8">Ketopantoate reductase</fullName>
    </alternativeName>
</protein>
<dbReference type="PANTHER" id="PTHR43765:SF2">
    <property type="entry name" value="2-DEHYDROPANTOATE 2-REDUCTASE"/>
    <property type="match status" value="1"/>
</dbReference>
<sequence length="340" mass="37427">MPNLINKPIHILGIGGIGAVLGWVLAQQGYVVILVDSDRSKITEGAKHGVTVVALGTQIVPFVLFDDWVPPKEGFILLCTKTYDNAQVLARLSNDAFLIPVQNGFDPDLDQRNHACEGIASFVSECQRDRPITRITRPGSLHIGARRPISDGEHVEIMSLALVLGKAKLFPVELVKDIRPYKATKLMYNAAISPLAAAAGVDNGELLSDQLAKLLFFTLLQENYAILQNAKIPLARIGPFHPDTVSLILRTPWLPAMMAVFFRPSLRGTYCSMAPDIHVDDARTEIDAYTGHLIRLAGEFPCPLNRSVFALINKITSEGLKPKYQHLQNLADHWAKRIAS</sequence>
<evidence type="ECO:0000259" key="11">
    <source>
        <dbReference type="Pfam" id="PF08546"/>
    </source>
</evidence>
<comment type="pathway">
    <text evidence="1">Cofactor biosynthesis; (R)-pantothenate biosynthesis; (R)-pantoate from 3-methyl-2-oxobutanoate: step 2/2.</text>
</comment>
<evidence type="ECO:0000313" key="13">
    <source>
        <dbReference type="Proteomes" id="UP000182882"/>
    </source>
</evidence>
<evidence type="ECO:0000313" key="12">
    <source>
        <dbReference type="EMBL" id="SDT92572.1"/>
    </source>
</evidence>
<dbReference type="Gene3D" id="3.40.50.720">
    <property type="entry name" value="NAD(P)-binding Rossmann-like Domain"/>
    <property type="match status" value="1"/>
</dbReference>
<evidence type="ECO:0000256" key="9">
    <source>
        <dbReference type="ARBA" id="ARBA00048793"/>
    </source>
</evidence>
<keyword evidence="13" id="KW-1185">Reference proteome</keyword>
<dbReference type="GO" id="GO:0005737">
    <property type="term" value="C:cytoplasm"/>
    <property type="evidence" value="ECO:0007669"/>
    <property type="project" value="TreeGrafter"/>
</dbReference>
<evidence type="ECO:0000256" key="2">
    <source>
        <dbReference type="ARBA" id="ARBA00007870"/>
    </source>
</evidence>
<dbReference type="Proteomes" id="UP000182882">
    <property type="component" value="Unassembled WGS sequence"/>
</dbReference>
<organism evidence="12 13">
    <name type="scientific">Nitrosomonas ureae</name>
    <dbReference type="NCBI Taxonomy" id="44577"/>
    <lineage>
        <taxon>Bacteria</taxon>
        <taxon>Pseudomonadati</taxon>
        <taxon>Pseudomonadota</taxon>
        <taxon>Betaproteobacteria</taxon>
        <taxon>Nitrosomonadales</taxon>
        <taxon>Nitrosomonadaceae</taxon>
        <taxon>Nitrosomonas</taxon>
    </lineage>
</organism>
<evidence type="ECO:0000256" key="1">
    <source>
        <dbReference type="ARBA" id="ARBA00004994"/>
    </source>
</evidence>
<feature type="domain" description="Ketopantoate reductase C-terminal" evidence="11">
    <location>
        <begin position="177"/>
        <end position="315"/>
    </location>
</feature>
<dbReference type="RefSeq" id="WP_062559892.1">
    <property type="nucleotide sequence ID" value="NZ_CP013341.1"/>
</dbReference>
<evidence type="ECO:0000256" key="6">
    <source>
        <dbReference type="ARBA" id="ARBA00022857"/>
    </source>
</evidence>
<comment type="similarity">
    <text evidence="2">Belongs to the ketopantoate reductase family.</text>
</comment>
<dbReference type="GO" id="GO:0008677">
    <property type="term" value="F:2-dehydropantoate 2-reductase activity"/>
    <property type="evidence" value="ECO:0007669"/>
    <property type="project" value="UniProtKB-EC"/>
</dbReference>
<dbReference type="EC" id="1.1.1.169" evidence="3"/>
<dbReference type="InterPro" id="IPR050838">
    <property type="entry name" value="Ketopantoate_reductase"/>
</dbReference>
<dbReference type="KEGG" id="nur:ATY38_14350"/>
<dbReference type="Gene3D" id="1.10.1040.10">
    <property type="entry name" value="N-(1-d-carboxylethyl)-l-norvaline Dehydrogenase, domain 2"/>
    <property type="match status" value="1"/>
</dbReference>
<accession>A0A1H2EBU4</accession>
<evidence type="ECO:0000259" key="10">
    <source>
        <dbReference type="Pfam" id="PF02558"/>
    </source>
</evidence>
<dbReference type="InterPro" id="IPR013328">
    <property type="entry name" value="6PGD_dom2"/>
</dbReference>
<dbReference type="UniPathway" id="UPA00028">
    <property type="reaction ID" value="UER00004"/>
</dbReference>
<dbReference type="AlphaFoldDB" id="A0A1H2EBU4"/>